<dbReference type="PANTHER" id="PTHR45973">
    <property type="entry name" value="PROTEIN PHOSPHATASE 1 REGULATORY SUBUNIT SDS22-RELATED"/>
    <property type="match status" value="1"/>
</dbReference>
<evidence type="ECO:0000256" key="10">
    <source>
        <dbReference type="SAM" id="MobiDB-lite"/>
    </source>
</evidence>
<reference evidence="11" key="2">
    <citation type="journal article" date="2012" name="Science">
        <title>Centrosome loss in the evolution of planarians.</title>
        <authorList>
            <person name="Azimzadeh J."/>
            <person name="Wong M.L."/>
            <person name="Downhour D.M."/>
            <person name="Alvarado A.S."/>
            <person name="Marshall W.F."/>
        </authorList>
    </citation>
    <scope>NUCLEOTIDE SEQUENCE</scope>
</reference>
<dbReference type="Pfam" id="PF14580">
    <property type="entry name" value="LRR_9"/>
    <property type="match status" value="1"/>
</dbReference>
<dbReference type="AlphaFoldDB" id="H6WA36"/>
<name>H6WA36_SCHMD</name>
<dbReference type="SMART" id="SM00365">
    <property type="entry name" value="LRR_SD22"/>
    <property type="match status" value="7"/>
</dbReference>
<dbReference type="OrthoDB" id="5954088at2759"/>
<evidence type="ECO:0000256" key="7">
    <source>
        <dbReference type="ARBA" id="ARBA00058656"/>
    </source>
</evidence>
<sequence length="685" mass="78949">MTIKIDLSNLGLKEVETINDRPKVFILNSNKITKIDKLSTHTQLQQLSISGNQIIQTNGLSHLSNLTVLDLSHNKIISIDGIKSLNMLTWLNLSNNRIKNIEHLEGNLQLKHLDLSDNLITKISNISFLSKLKTFLMHGNRITSLYRIDLFLNISIEILSLAENQIHDLTEISYLHSLFNLKQLSIKENPCLMKSSSEMEFDYRPYIINWCIDLKILDGEEINEKEKLIAEWLYTQGKGRIYKPGDHFELVNYLTKDCAFTNLKNKSKLKNDLDNILEQRKQLSSRKILSSRTNNNESDKDTTKFSSSKSRKLSNNLDDTDLNVSISLSANGNDTTNTSLLISDSLFLPIKPVNQSPSPKKSISPVIRQKSNSIDSSYVPILKFSKENPKLCSKNTSKSILNSSLDESNSVVNDISYTKKDLFIRKYREESKNKVLPDQSNNSNSEQSKIKLNKIINSVIRIQAWWRSISTRLKNPIVRRYLSGREANRTRSHILFLQKQMQLYYESYEQQRKLNISQNQAIQFLLDQVKELTIWKEKFENDNKSQNSNKKETNESKKEISTQFSQDINESVKEQLLNKIDNLEEQVTTLKESMWKIETAVHLYDENSRNDQNSPIISESICSEEGDLNRVIYEVEKIYRNGTGKHSSNELESDNESFPMNDEELQTLRHIDNAPANSSEIQDDK</sequence>
<dbReference type="SMART" id="SM00369">
    <property type="entry name" value="LRR_TYP"/>
    <property type="match status" value="3"/>
</dbReference>
<dbReference type="InterPro" id="IPR001611">
    <property type="entry name" value="Leu-rich_rpt"/>
</dbReference>
<feature type="compositionally biased region" description="Acidic residues" evidence="10">
    <location>
        <begin position="651"/>
        <end position="662"/>
    </location>
</feature>
<evidence type="ECO:0000313" key="11">
    <source>
        <dbReference type="EMBL" id="AFB74718.1"/>
    </source>
</evidence>
<evidence type="ECO:0000256" key="4">
    <source>
        <dbReference type="ARBA" id="ARBA00022737"/>
    </source>
</evidence>
<feature type="compositionally biased region" description="Low complexity" evidence="10">
    <location>
        <begin position="304"/>
        <end position="313"/>
    </location>
</feature>
<feature type="compositionally biased region" description="Polar residues" evidence="10">
    <location>
        <begin position="287"/>
        <end position="296"/>
    </location>
</feature>
<organism evidence="11">
    <name type="scientific">Schmidtea mediterranea</name>
    <name type="common">Freshwater planarian flatworm</name>
    <dbReference type="NCBI Taxonomy" id="79327"/>
    <lineage>
        <taxon>Eukaryota</taxon>
        <taxon>Metazoa</taxon>
        <taxon>Spiralia</taxon>
        <taxon>Lophotrochozoa</taxon>
        <taxon>Platyhelminthes</taxon>
        <taxon>Rhabditophora</taxon>
        <taxon>Seriata</taxon>
        <taxon>Tricladida</taxon>
        <taxon>Continenticola</taxon>
        <taxon>Geoplanoidea</taxon>
        <taxon>Dugesiidae</taxon>
        <taxon>Schmidtea</taxon>
    </lineage>
</organism>
<dbReference type="GO" id="GO:0030030">
    <property type="term" value="P:cell projection organization"/>
    <property type="evidence" value="ECO:0007669"/>
    <property type="project" value="UniProtKB-KW"/>
</dbReference>
<keyword evidence="5" id="KW-0970">Cilium biogenesis/degradation</keyword>
<feature type="compositionally biased region" description="Basic and acidic residues" evidence="10">
    <location>
        <begin position="542"/>
        <end position="560"/>
    </location>
</feature>
<feature type="region of interest" description="Disordered" evidence="10">
    <location>
        <begin position="643"/>
        <end position="662"/>
    </location>
</feature>
<proteinExistence type="evidence at transcript level"/>
<dbReference type="GO" id="GO:0005813">
    <property type="term" value="C:centrosome"/>
    <property type="evidence" value="ECO:0007669"/>
    <property type="project" value="UniProtKB-SubCell"/>
</dbReference>
<dbReference type="InterPro" id="IPR050576">
    <property type="entry name" value="Cilia_flagella_integrity"/>
</dbReference>
<dbReference type="FunFam" id="3.80.10.10:FF:000165">
    <property type="entry name" value="Centrosomal protein of 97 kDa"/>
    <property type="match status" value="1"/>
</dbReference>
<feature type="region of interest" description="Disordered" evidence="10">
    <location>
        <begin position="542"/>
        <end position="561"/>
    </location>
</feature>
<dbReference type="InterPro" id="IPR003591">
    <property type="entry name" value="Leu-rich_rpt_typical-subtyp"/>
</dbReference>
<evidence type="ECO:0000256" key="2">
    <source>
        <dbReference type="ARBA" id="ARBA00022490"/>
    </source>
</evidence>
<dbReference type="SUPFAM" id="SSF52058">
    <property type="entry name" value="L domain-like"/>
    <property type="match status" value="1"/>
</dbReference>
<dbReference type="Pfam" id="PF00560">
    <property type="entry name" value="LRR_1"/>
    <property type="match status" value="1"/>
</dbReference>
<reference evidence="11" key="1">
    <citation type="submission" date="2011-11" db="EMBL/GenBank/DDBJ databases">
        <authorList>
            <person name="Azimzadeh J.C."/>
        </authorList>
    </citation>
    <scope>NUCLEOTIDE SEQUENCE</scope>
</reference>
<dbReference type="InterPro" id="IPR032675">
    <property type="entry name" value="LRR_dom_sf"/>
</dbReference>
<dbReference type="PROSITE" id="PS51450">
    <property type="entry name" value="LRR"/>
    <property type="match status" value="5"/>
</dbReference>
<accession>H6WA36</accession>
<keyword evidence="4" id="KW-0677">Repeat</keyword>
<evidence type="ECO:0000256" key="3">
    <source>
        <dbReference type="ARBA" id="ARBA00022614"/>
    </source>
</evidence>
<dbReference type="PANTHER" id="PTHR45973:SF2">
    <property type="entry name" value="CENTROSOMAL PROTEIN OF 97 KDA"/>
    <property type="match status" value="1"/>
</dbReference>
<dbReference type="Gene3D" id="3.80.10.10">
    <property type="entry name" value="Ribonuclease Inhibitor"/>
    <property type="match status" value="2"/>
</dbReference>
<evidence type="ECO:0000256" key="5">
    <source>
        <dbReference type="ARBA" id="ARBA00022794"/>
    </source>
</evidence>
<comment type="function">
    <text evidence="7">Acts as a key negative regulator of ciliogenesis in collaboration with CCP110 by capping the mother centriole thereby preventing cilia formation. Required for recruitment of CCP110 to the centrosome.</text>
</comment>
<evidence type="ECO:0000256" key="1">
    <source>
        <dbReference type="ARBA" id="ARBA00004300"/>
    </source>
</evidence>
<comment type="subcellular location">
    <subcellularLocation>
        <location evidence="1">Cytoplasm</location>
        <location evidence="1">Cytoskeleton</location>
        <location evidence="1">Microtubule organizing center</location>
        <location evidence="1">Centrosome</location>
    </subcellularLocation>
</comment>
<evidence type="ECO:0000256" key="8">
    <source>
        <dbReference type="ARBA" id="ARBA00068862"/>
    </source>
</evidence>
<keyword evidence="3" id="KW-0433">Leucine-rich repeat</keyword>
<evidence type="ECO:0000256" key="9">
    <source>
        <dbReference type="ARBA" id="ARBA00076677"/>
    </source>
</evidence>
<feature type="region of interest" description="Disordered" evidence="10">
    <location>
        <begin position="287"/>
        <end position="313"/>
    </location>
</feature>
<evidence type="ECO:0000256" key="6">
    <source>
        <dbReference type="ARBA" id="ARBA00023212"/>
    </source>
</evidence>
<dbReference type="EMBL" id="JQ036188">
    <property type="protein sequence ID" value="AFB74718.1"/>
    <property type="molecule type" value="mRNA"/>
</dbReference>
<keyword evidence="6" id="KW-0206">Cytoskeleton</keyword>
<keyword evidence="2" id="KW-0963">Cytoplasm</keyword>
<protein>
    <recommendedName>
        <fullName evidence="8">Centrosomal protein of 97 kDa</fullName>
    </recommendedName>
    <alternativeName>
        <fullName evidence="9">Leucine-rich repeat and IQ domain-containing protein 2</fullName>
    </alternativeName>
</protein>